<protein>
    <recommendedName>
        <fullName evidence="3">Fis family transcriptional regulator</fullName>
    </recommendedName>
</protein>
<reference evidence="1 2" key="1">
    <citation type="journal article" date="2017" name="Elife">
        <title>Extensive horizontal gene transfer in cheese-associated bacteria.</title>
        <authorList>
            <person name="Bonham K.S."/>
            <person name="Wolfe B.E."/>
            <person name="Dutton R.J."/>
        </authorList>
    </citation>
    <scope>NUCLEOTIDE SEQUENCE [LARGE SCALE GENOMIC DNA]</scope>
    <source>
        <strain evidence="1 2">341_9</strain>
    </source>
</reference>
<organism evidence="1 2">
    <name type="scientific">Brachybacterium alimentarium</name>
    <dbReference type="NCBI Taxonomy" id="47845"/>
    <lineage>
        <taxon>Bacteria</taxon>
        <taxon>Bacillati</taxon>
        <taxon>Actinomycetota</taxon>
        <taxon>Actinomycetes</taxon>
        <taxon>Micrococcales</taxon>
        <taxon>Dermabacteraceae</taxon>
        <taxon>Brachybacterium</taxon>
    </lineage>
</organism>
<proteinExistence type="predicted"/>
<name>A0A2A3YIU9_9MICO</name>
<dbReference type="RefSeq" id="WP_096163480.1">
    <property type="nucleotide sequence ID" value="NZ_BAAAIQ010000009.1"/>
</dbReference>
<gene>
    <name evidence="1" type="ORF">CIK66_10125</name>
</gene>
<comment type="caution">
    <text evidence="1">The sequence shown here is derived from an EMBL/GenBank/DDBJ whole genome shotgun (WGS) entry which is preliminary data.</text>
</comment>
<dbReference type="EMBL" id="NRGR01000016">
    <property type="protein sequence ID" value="PCC39223.1"/>
    <property type="molecule type" value="Genomic_DNA"/>
</dbReference>
<dbReference type="OrthoDB" id="3827359at2"/>
<dbReference type="Proteomes" id="UP000218598">
    <property type="component" value="Unassembled WGS sequence"/>
</dbReference>
<dbReference type="GeneID" id="95326086"/>
<dbReference type="AlphaFoldDB" id="A0A2A3YIU9"/>
<keyword evidence="2" id="KW-1185">Reference proteome</keyword>
<accession>A0A2A3YIU9</accession>
<evidence type="ECO:0008006" key="3">
    <source>
        <dbReference type="Google" id="ProtNLM"/>
    </source>
</evidence>
<sequence length="181" mass="19484">MRFERIFDDLEGRFEHQEREEMRAVAEDLARAERAQLSLADRLRGAGRSVLTLHVGTDLRLEGLVEEVGEAWVALRDPESSQRAVIPMPAVSLVQGLPARARPAEESLLSPLGLGSVLRAIARDRSIVRLETAAGRIMGRIAAVGADSLDVQSLPTGEHGAVPGSVRVTVAMAALLAVIPR</sequence>
<evidence type="ECO:0000313" key="2">
    <source>
        <dbReference type="Proteomes" id="UP000218598"/>
    </source>
</evidence>
<evidence type="ECO:0000313" key="1">
    <source>
        <dbReference type="EMBL" id="PCC39223.1"/>
    </source>
</evidence>